<dbReference type="Pfam" id="PF01080">
    <property type="entry name" value="Presenilin"/>
    <property type="match status" value="2"/>
</dbReference>
<evidence type="ECO:0000256" key="10">
    <source>
        <dbReference type="SAM" id="Phobius"/>
    </source>
</evidence>
<comment type="subcellular location">
    <subcellularLocation>
        <location evidence="1">Endoplasmic reticulum membrane</location>
        <topology evidence="1">Multi-pass membrane protein</topology>
    </subcellularLocation>
    <subcellularLocation>
        <location evidence="2">Golgi apparatus membrane</location>
        <topology evidence="2">Multi-pass membrane protein</topology>
    </subcellularLocation>
</comment>
<evidence type="ECO:0000256" key="1">
    <source>
        <dbReference type="ARBA" id="ARBA00004477"/>
    </source>
</evidence>
<dbReference type="GO" id="GO:0016485">
    <property type="term" value="P:protein processing"/>
    <property type="evidence" value="ECO:0007669"/>
    <property type="project" value="InterPro"/>
</dbReference>
<evidence type="ECO:0000256" key="6">
    <source>
        <dbReference type="ARBA" id="ARBA00022976"/>
    </source>
</evidence>
<dbReference type="InterPro" id="IPR042524">
    <property type="entry name" value="Presenilin_C"/>
</dbReference>
<evidence type="ECO:0000256" key="9">
    <source>
        <dbReference type="ARBA" id="ARBA00023136"/>
    </source>
</evidence>
<sequence>MAENKGNIEEIDRDSKSIEIGSKTTESGAKVVEKNIIPHFFPTYRIKRNLYPLPIILVVTIAGILAYLTYNYYTVVGVQIEGGYFSEAEYGAIGGVLNGIIYTAIAVLSGFIIVFIIKKKGVNSLMYIFGIGFGMVGFIQTWFFGEIILIWLSQYNLVLYEYYFLFDAELIFLTAVFTVVMIYKYFTSTSIKVKNFIVLYIGLLIGASMGVLMPLWTTLAILIGISFWDLFAVLYKRGPIKQMIDLVSEPKEDHNKLSDEEMKEKIQSGEYAYDTSKLEIGIGDLAFYSMLTSSALVQTNNVIIMILTSIAIMIGTGITIMGLKRNRILPGLPISIFLGIGTMLLSWYLFLLPF</sequence>
<feature type="transmembrane region" description="Helical" evidence="10">
    <location>
        <begin position="124"/>
        <end position="152"/>
    </location>
</feature>
<feature type="transmembrane region" description="Helical" evidence="10">
    <location>
        <begin position="164"/>
        <end position="186"/>
    </location>
</feature>
<feature type="transmembrane region" description="Helical" evidence="10">
    <location>
        <begin position="90"/>
        <end position="117"/>
    </location>
</feature>
<gene>
    <name evidence="11" type="ORF">LCGC14_0674930</name>
</gene>
<dbReference type="InterPro" id="IPR006639">
    <property type="entry name" value="Preselin/SPP"/>
</dbReference>
<keyword evidence="8" id="KW-0333">Golgi apparatus</keyword>
<keyword evidence="9 10" id="KW-0472">Membrane</keyword>
<dbReference type="GO" id="GO:0007219">
    <property type="term" value="P:Notch signaling pathway"/>
    <property type="evidence" value="ECO:0007669"/>
    <property type="project" value="UniProtKB-KW"/>
</dbReference>
<name>A0A0F9RA30_9ZZZZ</name>
<dbReference type="Gene3D" id="1.10.472.100">
    <property type="entry name" value="Presenilin"/>
    <property type="match status" value="1"/>
</dbReference>
<keyword evidence="6" id="KW-0914">Notch signaling pathway</keyword>
<keyword evidence="7 10" id="KW-1133">Transmembrane helix</keyword>
<accession>A0A0F9RA30</accession>
<feature type="transmembrane region" description="Helical" evidence="10">
    <location>
        <begin position="328"/>
        <end position="350"/>
    </location>
</feature>
<evidence type="ECO:0000256" key="8">
    <source>
        <dbReference type="ARBA" id="ARBA00023034"/>
    </source>
</evidence>
<evidence type="ECO:0000313" key="11">
    <source>
        <dbReference type="EMBL" id="KKN46237.1"/>
    </source>
</evidence>
<dbReference type="GO" id="GO:0070765">
    <property type="term" value="C:gamma-secretase complex"/>
    <property type="evidence" value="ECO:0007669"/>
    <property type="project" value="TreeGrafter"/>
</dbReference>
<dbReference type="GO" id="GO:0006509">
    <property type="term" value="P:membrane protein ectodomain proteolysis"/>
    <property type="evidence" value="ECO:0007669"/>
    <property type="project" value="TreeGrafter"/>
</dbReference>
<dbReference type="SMART" id="SM00730">
    <property type="entry name" value="PSN"/>
    <property type="match status" value="1"/>
</dbReference>
<feature type="transmembrane region" description="Helical" evidence="10">
    <location>
        <begin position="198"/>
        <end position="228"/>
    </location>
</feature>
<dbReference type="PANTHER" id="PTHR10202:SF13">
    <property type="entry name" value="PRESENILIN HOMOLOG"/>
    <property type="match status" value="1"/>
</dbReference>
<proteinExistence type="inferred from homology"/>
<evidence type="ECO:0000256" key="5">
    <source>
        <dbReference type="ARBA" id="ARBA00022824"/>
    </source>
</evidence>
<evidence type="ECO:0000256" key="2">
    <source>
        <dbReference type="ARBA" id="ARBA00004653"/>
    </source>
</evidence>
<dbReference type="GO" id="GO:0005789">
    <property type="term" value="C:endoplasmic reticulum membrane"/>
    <property type="evidence" value="ECO:0007669"/>
    <property type="project" value="UniProtKB-SubCell"/>
</dbReference>
<keyword evidence="5" id="KW-0256">Endoplasmic reticulum</keyword>
<evidence type="ECO:0000256" key="3">
    <source>
        <dbReference type="ARBA" id="ARBA00008604"/>
    </source>
</evidence>
<comment type="similarity">
    <text evidence="3">Belongs to the peptidase A22A family.</text>
</comment>
<organism evidence="11">
    <name type="scientific">marine sediment metagenome</name>
    <dbReference type="NCBI Taxonomy" id="412755"/>
    <lineage>
        <taxon>unclassified sequences</taxon>
        <taxon>metagenomes</taxon>
        <taxon>ecological metagenomes</taxon>
    </lineage>
</organism>
<feature type="transmembrane region" description="Helical" evidence="10">
    <location>
        <begin position="302"/>
        <end position="321"/>
    </location>
</feature>
<dbReference type="EMBL" id="LAZR01001340">
    <property type="protein sequence ID" value="KKN46237.1"/>
    <property type="molecule type" value="Genomic_DNA"/>
</dbReference>
<protein>
    <recommendedName>
        <fullName evidence="12">Presenilin</fullName>
    </recommendedName>
</protein>
<comment type="caution">
    <text evidence="11">The sequence shown here is derived from an EMBL/GenBank/DDBJ whole genome shotgun (WGS) entry which is preliminary data.</text>
</comment>
<dbReference type="InterPro" id="IPR001108">
    <property type="entry name" value="Peptidase_A22A"/>
</dbReference>
<feature type="transmembrane region" description="Helical" evidence="10">
    <location>
        <begin position="50"/>
        <end position="70"/>
    </location>
</feature>
<reference evidence="11" key="1">
    <citation type="journal article" date="2015" name="Nature">
        <title>Complex archaea that bridge the gap between prokaryotes and eukaryotes.</title>
        <authorList>
            <person name="Spang A."/>
            <person name="Saw J.H."/>
            <person name="Jorgensen S.L."/>
            <person name="Zaremba-Niedzwiedzka K."/>
            <person name="Martijn J."/>
            <person name="Lind A.E."/>
            <person name="van Eijk R."/>
            <person name="Schleper C."/>
            <person name="Guy L."/>
            <person name="Ettema T.J."/>
        </authorList>
    </citation>
    <scope>NUCLEOTIDE SEQUENCE</scope>
</reference>
<dbReference type="PANTHER" id="PTHR10202">
    <property type="entry name" value="PRESENILIN"/>
    <property type="match status" value="1"/>
</dbReference>
<evidence type="ECO:0008006" key="12">
    <source>
        <dbReference type="Google" id="ProtNLM"/>
    </source>
</evidence>
<dbReference type="GO" id="GO:0000139">
    <property type="term" value="C:Golgi membrane"/>
    <property type="evidence" value="ECO:0007669"/>
    <property type="project" value="UniProtKB-SubCell"/>
</dbReference>
<evidence type="ECO:0000256" key="7">
    <source>
        <dbReference type="ARBA" id="ARBA00022989"/>
    </source>
</evidence>
<keyword evidence="4 10" id="KW-0812">Transmembrane</keyword>
<evidence type="ECO:0000256" key="4">
    <source>
        <dbReference type="ARBA" id="ARBA00022692"/>
    </source>
</evidence>
<dbReference type="GO" id="GO:0042500">
    <property type="term" value="F:aspartic endopeptidase activity, intramembrane cleaving"/>
    <property type="evidence" value="ECO:0007669"/>
    <property type="project" value="InterPro"/>
</dbReference>
<dbReference type="AlphaFoldDB" id="A0A0F9RA30"/>